<evidence type="ECO:0000313" key="1">
    <source>
        <dbReference type="EMBL" id="TNN66233.1"/>
    </source>
</evidence>
<accession>A0A4Z2HMM8</accession>
<sequence length="125" mass="13779">MSTGMTVSISSAPLDRITSALLPAMPSVKQYGLFPPVRFVSSSLFKLFAFYLCHANQDSHSSMNFCVQKTGQGSGSRELRGTARLPLSPLVLPPLIYEESLFPPAKFAKSNFQLIWRSQPQAQRA</sequence>
<reference evidence="1 2" key="1">
    <citation type="submission" date="2019-03" db="EMBL/GenBank/DDBJ databases">
        <title>First draft genome of Liparis tanakae, snailfish: a comprehensive survey of snailfish specific genes.</title>
        <authorList>
            <person name="Kim W."/>
            <person name="Song I."/>
            <person name="Jeong J.-H."/>
            <person name="Kim D."/>
            <person name="Kim S."/>
            <person name="Ryu S."/>
            <person name="Song J.Y."/>
            <person name="Lee S.K."/>
        </authorList>
    </citation>
    <scope>NUCLEOTIDE SEQUENCE [LARGE SCALE GENOMIC DNA]</scope>
    <source>
        <tissue evidence="1">Muscle</tissue>
    </source>
</reference>
<evidence type="ECO:0000313" key="2">
    <source>
        <dbReference type="Proteomes" id="UP000314294"/>
    </source>
</evidence>
<dbReference type="Proteomes" id="UP000314294">
    <property type="component" value="Unassembled WGS sequence"/>
</dbReference>
<dbReference type="AlphaFoldDB" id="A0A4Z2HMM8"/>
<protein>
    <submittedName>
        <fullName evidence="1">Uncharacterized protein</fullName>
    </submittedName>
</protein>
<keyword evidence="2" id="KW-1185">Reference proteome</keyword>
<dbReference type="EMBL" id="SRLO01000223">
    <property type="protein sequence ID" value="TNN66233.1"/>
    <property type="molecule type" value="Genomic_DNA"/>
</dbReference>
<proteinExistence type="predicted"/>
<gene>
    <name evidence="1" type="ORF">EYF80_023572</name>
</gene>
<comment type="caution">
    <text evidence="1">The sequence shown here is derived from an EMBL/GenBank/DDBJ whole genome shotgun (WGS) entry which is preliminary data.</text>
</comment>
<name>A0A4Z2HMM8_9TELE</name>
<organism evidence="1 2">
    <name type="scientific">Liparis tanakae</name>
    <name type="common">Tanaka's snailfish</name>
    <dbReference type="NCBI Taxonomy" id="230148"/>
    <lineage>
        <taxon>Eukaryota</taxon>
        <taxon>Metazoa</taxon>
        <taxon>Chordata</taxon>
        <taxon>Craniata</taxon>
        <taxon>Vertebrata</taxon>
        <taxon>Euteleostomi</taxon>
        <taxon>Actinopterygii</taxon>
        <taxon>Neopterygii</taxon>
        <taxon>Teleostei</taxon>
        <taxon>Neoteleostei</taxon>
        <taxon>Acanthomorphata</taxon>
        <taxon>Eupercaria</taxon>
        <taxon>Perciformes</taxon>
        <taxon>Cottioidei</taxon>
        <taxon>Cottales</taxon>
        <taxon>Liparidae</taxon>
        <taxon>Liparis</taxon>
    </lineage>
</organism>